<organism evidence="3">
    <name type="scientific">Candidatus Kentrum sp. TUN</name>
    <dbReference type="NCBI Taxonomy" id="2126343"/>
    <lineage>
        <taxon>Bacteria</taxon>
        <taxon>Pseudomonadati</taxon>
        <taxon>Pseudomonadota</taxon>
        <taxon>Gammaproteobacteria</taxon>
        <taxon>Candidatus Kentrum</taxon>
    </lineage>
</organism>
<protein>
    <recommendedName>
        <fullName evidence="4">PIN domain-containing protein</fullName>
    </recommendedName>
</protein>
<evidence type="ECO:0008006" key="4">
    <source>
        <dbReference type="Google" id="ProtNLM"/>
    </source>
</evidence>
<evidence type="ECO:0000313" key="3">
    <source>
        <dbReference type="EMBL" id="VFK70124.1"/>
    </source>
</evidence>
<proteinExistence type="predicted"/>
<dbReference type="EMBL" id="CAADFY010000235">
    <property type="protein sequence ID" value="VFK60939.1"/>
    <property type="molecule type" value="Genomic_DNA"/>
</dbReference>
<name>A0A451AVR0_9GAMM</name>
<evidence type="ECO:0000313" key="1">
    <source>
        <dbReference type="EMBL" id="VFK60939.1"/>
    </source>
</evidence>
<accession>A0A451AVR0</accession>
<gene>
    <name evidence="2" type="ORF">BECKTUN1418D_GA0071000_12603</name>
    <name evidence="3" type="ORF">BECKTUN1418E_GA0071001_12383</name>
    <name evidence="1" type="ORF">BECKTUN1418F_GA0071002_12353</name>
</gene>
<dbReference type="EMBL" id="CAADFX010000260">
    <property type="protein sequence ID" value="VFK64433.1"/>
    <property type="molecule type" value="Genomic_DNA"/>
</dbReference>
<sequence length="146" mass="16638">MRIYLDNCCFNRPFDDQSSLTIRLETEAKLEIQKEIKSGIFALGWSYILDYENDANPFVERWIEIQAWKDISDSFVSETTEILADMNALIGLGLKPIDSLHIACAIALECEYFITVDKGILKKSVNISKSKIINPIDFIIQRESGV</sequence>
<dbReference type="InterPro" id="IPR029060">
    <property type="entry name" value="PIN-like_dom_sf"/>
</dbReference>
<dbReference type="AlphaFoldDB" id="A0A451AVR0"/>
<dbReference type="SUPFAM" id="SSF88723">
    <property type="entry name" value="PIN domain-like"/>
    <property type="match status" value="1"/>
</dbReference>
<reference evidence="3" key="1">
    <citation type="submission" date="2019-02" db="EMBL/GenBank/DDBJ databases">
        <authorList>
            <person name="Gruber-Vodicka R. H."/>
            <person name="Seah K. B. B."/>
        </authorList>
    </citation>
    <scope>NUCLEOTIDE SEQUENCE</scope>
    <source>
        <strain evidence="2">BECK_BY1</strain>
        <strain evidence="3">BECK_BY2</strain>
        <strain evidence="1">BECK_BY3</strain>
    </source>
</reference>
<dbReference type="EMBL" id="CAADFV010000238">
    <property type="protein sequence ID" value="VFK70124.1"/>
    <property type="molecule type" value="Genomic_DNA"/>
</dbReference>
<evidence type="ECO:0000313" key="2">
    <source>
        <dbReference type="EMBL" id="VFK64433.1"/>
    </source>
</evidence>